<organism evidence="1 2">
    <name type="scientific">Bacteroides fragilis</name>
    <dbReference type="NCBI Taxonomy" id="817"/>
    <lineage>
        <taxon>Bacteria</taxon>
        <taxon>Pseudomonadati</taxon>
        <taxon>Bacteroidota</taxon>
        <taxon>Bacteroidia</taxon>
        <taxon>Bacteroidales</taxon>
        <taxon>Bacteroidaceae</taxon>
        <taxon>Bacteroides</taxon>
    </lineage>
</organism>
<evidence type="ECO:0000313" key="2">
    <source>
        <dbReference type="Proteomes" id="UP001058403"/>
    </source>
</evidence>
<proteinExistence type="predicted"/>
<protein>
    <submittedName>
        <fullName evidence="1">Uncharacterized protein</fullName>
    </submittedName>
</protein>
<dbReference type="AlphaFoldDB" id="A0A9X9ILE9"/>
<dbReference type="EMBL" id="CP103070">
    <property type="protein sequence ID" value="UVO89121.1"/>
    <property type="molecule type" value="Genomic_DNA"/>
</dbReference>
<gene>
    <name evidence="1" type="ORF">NXW39_17435</name>
</gene>
<sequence>MTTTNRLCYTVSKRYIQAGTTFEINVKILLADDCKNNICDWSITADIYEQRKNGRFVWCAGGCCHEEILKRFPQFKMFVDLHLSNHYGAPMYPVENGFYHITNSSKETAINYLRITETEYNLLYQAEDKQYFKYLLYTLGIVERWKRESNEA</sequence>
<evidence type="ECO:0000313" key="1">
    <source>
        <dbReference type="EMBL" id="UVO89121.1"/>
    </source>
</evidence>
<dbReference type="Proteomes" id="UP001058403">
    <property type="component" value="Chromosome"/>
</dbReference>
<reference evidence="1" key="1">
    <citation type="submission" date="2022-08" db="EMBL/GenBank/DDBJ databases">
        <title>Genome Sequencing of Bacteroides fragilis Group Isolates with Nanopore Technology.</title>
        <authorList>
            <person name="Tisza M.J."/>
            <person name="Smith D."/>
            <person name="Dekker J.P."/>
        </authorList>
    </citation>
    <scope>NUCLEOTIDE SEQUENCE</scope>
    <source>
        <strain evidence="1">BFG-49</strain>
    </source>
</reference>
<name>A0A9X9ILE9_BACFG</name>
<accession>A0A9X9ILE9</accession>